<dbReference type="InterPro" id="IPR050202">
    <property type="entry name" value="Cyt/Deoxycyt_deaminase"/>
</dbReference>
<dbReference type="EMBL" id="WJXB01000010">
    <property type="protein sequence ID" value="MRN55606.1"/>
    <property type="molecule type" value="Genomic_DNA"/>
</dbReference>
<dbReference type="InterPro" id="IPR016192">
    <property type="entry name" value="APOBEC/CMP_deaminase_Zn-bd"/>
</dbReference>
<dbReference type="NCBIfam" id="NF005314">
    <property type="entry name" value="PRK06848.1"/>
    <property type="match status" value="1"/>
</dbReference>
<dbReference type="GO" id="GO:0004126">
    <property type="term" value="F:cytidine deaminase activity"/>
    <property type="evidence" value="ECO:0007669"/>
    <property type="project" value="UniProtKB-ARBA"/>
</dbReference>
<comment type="similarity">
    <text evidence="1">Belongs to the cytidine and deoxycytidylate deaminase family.</text>
</comment>
<comment type="caution">
    <text evidence="6">The sequence shown here is derived from an EMBL/GenBank/DDBJ whole genome shotgun (WGS) entry which is preliminary data.</text>
</comment>
<reference evidence="6 7" key="1">
    <citation type="submission" date="2019-11" db="EMBL/GenBank/DDBJ databases">
        <title>Paenibacillus monticola sp. nov., a novel PGPR strain isolated from mountain sample in China.</title>
        <authorList>
            <person name="Zhao Q."/>
            <person name="Li H.-P."/>
            <person name="Zhang J.-L."/>
        </authorList>
    </citation>
    <scope>NUCLEOTIDE SEQUENCE [LARGE SCALE GENOMIC DNA]</scope>
    <source>
        <strain evidence="6 7">LC-T2</strain>
    </source>
</reference>
<evidence type="ECO:0000256" key="4">
    <source>
        <dbReference type="ARBA" id="ARBA00022833"/>
    </source>
</evidence>
<keyword evidence="7" id="KW-1185">Reference proteome</keyword>
<name>A0A7X2H8U9_9BACL</name>
<dbReference type="GO" id="GO:0008270">
    <property type="term" value="F:zinc ion binding"/>
    <property type="evidence" value="ECO:0007669"/>
    <property type="project" value="InterPro"/>
</dbReference>
<dbReference type="GO" id="GO:0072527">
    <property type="term" value="P:pyrimidine-containing compound metabolic process"/>
    <property type="evidence" value="ECO:0007669"/>
    <property type="project" value="UniProtKB-ARBA"/>
</dbReference>
<dbReference type="GO" id="GO:0005829">
    <property type="term" value="C:cytosol"/>
    <property type="evidence" value="ECO:0007669"/>
    <property type="project" value="TreeGrafter"/>
</dbReference>
<feature type="domain" description="CMP/dCMP-type deaminase" evidence="5">
    <location>
        <begin position="7"/>
        <end position="138"/>
    </location>
</feature>
<evidence type="ECO:0000256" key="3">
    <source>
        <dbReference type="ARBA" id="ARBA00022801"/>
    </source>
</evidence>
<dbReference type="SUPFAM" id="SSF53927">
    <property type="entry name" value="Cytidine deaminase-like"/>
    <property type="match status" value="1"/>
</dbReference>
<dbReference type="RefSeq" id="WP_154121121.1">
    <property type="nucleotide sequence ID" value="NZ_WJXB01000010.1"/>
</dbReference>
<evidence type="ECO:0000256" key="1">
    <source>
        <dbReference type="ARBA" id="ARBA00006576"/>
    </source>
</evidence>
<dbReference type="PANTHER" id="PTHR11644:SF2">
    <property type="entry name" value="CYTIDINE DEAMINASE"/>
    <property type="match status" value="1"/>
</dbReference>
<evidence type="ECO:0000313" key="6">
    <source>
        <dbReference type="EMBL" id="MRN55606.1"/>
    </source>
</evidence>
<evidence type="ECO:0000256" key="2">
    <source>
        <dbReference type="ARBA" id="ARBA00022723"/>
    </source>
</evidence>
<dbReference type="InterPro" id="IPR002125">
    <property type="entry name" value="CMP_dCMP_dom"/>
</dbReference>
<organism evidence="6 7">
    <name type="scientific">Paenibacillus monticola</name>
    <dbReference type="NCBI Taxonomy" id="2666075"/>
    <lineage>
        <taxon>Bacteria</taxon>
        <taxon>Bacillati</taxon>
        <taxon>Bacillota</taxon>
        <taxon>Bacilli</taxon>
        <taxon>Bacillales</taxon>
        <taxon>Paenibacillaceae</taxon>
        <taxon>Paenibacillus</taxon>
    </lineage>
</organism>
<keyword evidence="4" id="KW-0862">Zinc</keyword>
<dbReference type="Gene3D" id="3.40.140.10">
    <property type="entry name" value="Cytidine Deaminase, domain 2"/>
    <property type="match status" value="1"/>
</dbReference>
<dbReference type="Pfam" id="PF00383">
    <property type="entry name" value="dCMP_cyt_deam_1"/>
    <property type="match status" value="1"/>
</dbReference>
<dbReference type="InterPro" id="IPR016193">
    <property type="entry name" value="Cytidine_deaminase-like"/>
</dbReference>
<dbReference type="PROSITE" id="PS00903">
    <property type="entry name" value="CYT_DCMP_DEAMINASES_1"/>
    <property type="match status" value="1"/>
</dbReference>
<keyword evidence="3" id="KW-0378">Hydrolase</keyword>
<dbReference type="Proteomes" id="UP000463051">
    <property type="component" value="Unassembled WGS sequence"/>
</dbReference>
<keyword evidence="2" id="KW-0479">Metal-binding</keyword>
<protein>
    <submittedName>
        <fullName evidence="6">Cytidine deaminase</fullName>
    </submittedName>
</protein>
<evidence type="ECO:0000259" key="5">
    <source>
        <dbReference type="PROSITE" id="PS51747"/>
    </source>
</evidence>
<accession>A0A7X2H8U9</accession>
<dbReference type="PANTHER" id="PTHR11644">
    <property type="entry name" value="CYTIDINE DEAMINASE"/>
    <property type="match status" value="1"/>
</dbReference>
<evidence type="ECO:0000313" key="7">
    <source>
        <dbReference type="Proteomes" id="UP000463051"/>
    </source>
</evidence>
<proteinExistence type="inferred from homology"/>
<dbReference type="GO" id="GO:0042802">
    <property type="term" value="F:identical protein binding"/>
    <property type="evidence" value="ECO:0007669"/>
    <property type="project" value="UniProtKB-ARBA"/>
</dbReference>
<sequence>MDTLITIEDQTLIASAQEIITKRYEWERHHVGAALRTKTGEIFTSVHVEASLGRVTICAEAMVIGKAISEGYKEFDTIVAVRHPDPDSDEREIKVVSPCGMCREMIADYGQDCKVIISEAGDLLKVGIADLLPWRYTR</sequence>
<dbReference type="AlphaFoldDB" id="A0A7X2H8U9"/>
<dbReference type="CDD" id="cd01283">
    <property type="entry name" value="cytidine_deaminase"/>
    <property type="match status" value="1"/>
</dbReference>
<gene>
    <name evidence="6" type="ORF">GJB61_21725</name>
</gene>
<dbReference type="PROSITE" id="PS51747">
    <property type="entry name" value="CYT_DCMP_DEAMINASES_2"/>
    <property type="match status" value="1"/>
</dbReference>
<dbReference type="GO" id="GO:0055086">
    <property type="term" value="P:nucleobase-containing small molecule metabolic process"/>
    <property type="evidence" value="ECO:0007669"/>
    <property type="project" value="UniProtKB-ARBA"/>
</dbReference>